<feature type="transmembrane region" description="Helical" evidence="6">
    <location>
        <begin position="383"/>
        <end position="407"/>
    </location>
</feature>
<evidence type="ECO:0000256" key="3">
    <source>
        <dbReference type="ARBA" id="ARBA00022692"/>
    </source>
</evidence>
<dbReference type="Pfam" id="PF12704">
    <property type="entry name" value="MacB_PCD"/>
    <property type="match status" value="1"/>
</dbReference>
<organism evidence="9 10">
    <name type="scientific">Photobacterium aphoticum</name>
    <dbReference type="NCBI Taxonomy" id="754436"/>
    <lineage>
        <taxon>Bacteria</taxon>
        <taxon>Pseudomonadati</taxon>
        <taxon>Pseudomonadota</taxon>
        <taxon>Gammaproteobacteria</taxon>
        <taxon>Vibrionales</taxon>
        <taxon>Vibrionaceae</taxon>
        <taxon>Photobacterium</taxon>
    </lineage>
</organism>
<evidence type="ECO:0000256" key="4">
    <source>
        <dbReference type="ARBA" id="ARBA00022989"/>
    </source>
</evidence>
<protein>
    <submittedName>
        <fullName evidence="9">ABC-type antimicrobial peptide transport system permease component</fullName>
    </submittedName>
</protein>
<evidence type="ECO:0000256" key="2">
    <source>
        <dbReference type="ARBA" id="ARBA00022475"/>
    </source>
</evidence>
<keyword evidence="3 6" id="KW-0812">Transmembrane</keyword>
<gene>
    <name evidence="9" type="ORF">JCM19237_2925</name>
</gene>
<sequence length="419" mass="45968">MTAIIRLAWQSLLNRKSTALLTLLTVAISVTLLLGVEKVRTQAKSSFANTISSTDLIVGSRSGQVNLLLYSVFRIGNATNNIGWDSYQAISQHPSVKWAIPISLGDSHRGFRVIGTNHAYFEHYRYGAKQPLTFQQGEAFDRVFETVLGADVAKSLGYQLDDEIIIAHGLSDQAFNRHDNLPFRVVGILAPTGTPVDRSVHVSLAAIEAIHIGWESGAKLGKTAEPNNLNSEQLAPKQITAFMLGLKSRIQTFALQRYINTYKKEPLSAIMPGLALHELWGMMSVAEQALLVVSGFVVVAGLLGMLTSLLTSLNERRREMAILRAMGAKPRHVFSLLICEACALVAFGSLLGIGLLYLLLWLGQPLIQNHFGLLINITPLSVYEWRLIGFVQLAGLLVGAIPAIRAYRYSLSDGMTMRM</sequence>
<dbReference type="Pfam" id="PF02687">
    <property type="entry name" value="FtsX"/>
    <property type="match status" value="1"/>
</dbReference>
<dbReference type="InterPro" id="IPR051125">
    <property type="entry name" value="ABC-4/HrtB_transporter"/>
</dbReference>
<comment type="caution">
    <text evidence="9">The sequence shown here is derived from an EMBL/GenBank/DDBJ whole genome shotgun (WGS) entry which is preliminary data.</text>
</comment>
<evidence type="ECO:0000256" key="1">
    <source>
        <dbReference type="ARBA" id="ARBA00004651"/>
    </source>
</evidence>
<reference evidence="9 10" key="1">
    <citation type="journal article" date="2014" name="Genome Announc.">
        <title>Draft Genome Sequences of Two Vibrionaceae Species, Vibrio ponticus C121 and Photobacterium aphoticum C119, Isolated as Coral Reef Microbiota.</title>
        <authorList>
            <person name="Al-saari N."/>
            <person name="Meirelles P.M."/>
            <person name="Mino S."/>
            <person name="Suda W."/>
            <person name="Oshima K."/>
            <person name="Hattori M."/>
            <person name="Ohkuma M."/>
            <person name="Thompson F.L."/>
            <person name="Gomez-Gil B."/>
            <person name="Sawabe T."/>
            <person name="Sawabe T."/>
        </authorList>
    </citation>
    <scope>NUCLEOTIDE SEQUENCE [LARGE SCALE GENOMIC DNA]</scope>
    <source>
        <strain evidence="9 10">JCM 19237</strain>
    </source>
</reference>
<name>A0A090QUR6_9GAMM</name>
<dbReference type="GO" id="GO:0005886">
    <property type="term" value="C:plasma membrane"/>
    <property type="evidence" value="ECO:0007669"/>
    <property type="project" value="UniProtKB-SubCell"/>
</dbReference>
<keyword evidence="4 6" id="KW-1133">Transmembrane helix</keyword>
<feature type="domain" description="MacB-like periplasmic core" evidence="8">
    <location>
        <begin position="20"/>
        <end position="208"/>
    </location>
</feature>
<evidence type="ECO:0000259" key="7">
    <source>
        <dbReference type="Pfam" id="PF02687"/>
    </source>
</evidence>
<dbReference type="InterPro" id="IPR003838">
    <property type="entry name" value="ABC3_permease_C"/>
</dbReference>
<evidence type="ECO:0000259" key="8">
    <source>
        <dbReference type="Pfam" id="PF12704"/>
    </source>
</evidence>
<accession>A0A090QUR6</accession>
<dbReference type="PANTHER" id="PTHR43738">
    <property type="entry name" value="ABC TRANSPORTER, MEMBRANE PROTEIN"/>
    <property type="match status" value="1"/>
</dbReference>
<keyword evidence="5 6" id="KW-0472">Membrane</keyword>
<proteinExistence type="predicted"/>
<comment type="subcellular location">
    <subcellularLocation>
        <location evidence="1">Cell membrane</location>
        <topology evidence="1">Multi-pass membrane protein</topology>
    </subcellularLocation>
</comment>
<dbReference type="STRING" id="754436.JCM19237_2925"/>
<dbReference type="eggNOG" id="COG0577">
    <property type="taxonomic scope" value="Bacteria"/>
</dbReference>
<evidence type="ECO:0000313" key="10">
    <source>
        <dbReference type="Proteomes" id="UP000029227"/>
    </source>
</evidence>
<dbReference type="AlphaFoldDB" id="A0A090QUR6"/>
<feature type="domain" description="ABC3 transporter permease C-terminal" evidence="7">
    <location>
        <begin position="292"/>
        <end position="410"/>
    </location>
</feature>
<dbReference type="InterPro" id="IPR025857">
    <property type="entry name" value="MacB_PCD"/>
</dbReference>
<feature type="transmembrane region" description="Helical" evidence="6">
    <location>
        <begin position="334"/>
        <end position="363"/>
    </location>
</feature>
<dbReference type="Proteomes" id="UP000029227">
    <property type="component" value="Unassembled WGS sequence"/>
</dbReference>
<evidence type="ECO:0000313" key="9">
    <source>
        <dbReference type="EMBL" id="GAL06920.1"/>
    </source>
</evidence>
<feature type="transmembrane region" description="Helical" evidence="6">
    <location>
        <begin position="289"/>
        <end position="313"/>
    </location>
</feature>
<evidence type="ECO:0000256" key="6">
    <source>
        <dbReference type="SAM" id="Phobius"/>
    </source>
</evidence>
<dbReference type="PANTHER" id="PTHR43738:SF2">
    <property type="entry name" value="ABC TRANSPORTER PERMEASE"/>
    <property type="match status" value="1"/>
</dbReference>
<dbReference type="EMBL" id="BBMN01000014">
    <property type="protein sequence ID" value="GAL06920.1"/>
    <property type="molecule type" value="Genomic_DNA"/>
</dbReference>
<evidence type="ECO:0000256" key="5">
    <source>
        <dbReference type="ARBA" id="ARBA00023136"/>
    </source>
</evidence>
<keyword evidence="2" id="KW-1003">Cell membrane</keyword>